<comment type="function">
    <text evidence="7">Hydrolyzes ribosome-free peptidyl-tRNAs (with 1 or more amino acids incorporated), which drop off the ribosome during protein synthesis, or as a result of ribosome stalling.</text>
</comment>
<feature type="binding site" evidence="7">
    <location>
        <position position="117"/>
    </location>
    <ligand>
        <name>tRNA</name>
        <dbReference type="ChEBI" id="CHEBI:17843"/>
    </ligand>
</feature>
<comment type="subcellular location">
    <subcellularLocation>
        <location evidence="7">Cytoplasm</location>
    </subcellularLocation>
</comment>
<feature type="site" description="Discriminates between blocked and unblocked aminoacyl-tRNA" evidence="7">
    <location>
        <position position="11"/>
    </location>
</feature>
<keyword evidence="3 7" id="KW-0378">Hydrolase</keyword>
<feature type="binding site" evidence="7">
    <location>
        <position position="16"/>
    </location>
    <ligand>
        <name>tRNA</name>
        <dbReference type="ChEBI" id="CHEBI:17843"/>
    </ligand>
</feature>
<feature type="binding site" evidence="7">
    <location>
        <position position="71"/>
    </location>
    <ligand>
        <name>tRNA</name>
        <dbReference type="ChEBI" id="CHEBI:17843"/>
    </ligand>
</feature>
<keyword evidence="11" id="KW-1185">Reference proteome</keyword>
<proteinExistence type="inferred from homology"/>
<dbReference type="NCBIfam" id="TIGR00447">
    <property type="entry name" value="pth"/>
    <property type="match status" value="1"/>
</dbReference>
<comment type="catalytic activity">
    <reaction evidence="7 8">
        <text>an N-acyl-L-alpha-aminoacyl-tRNA + H2O = an N-acyl-L-amino acid + a tRNA + H(+)</text>
        <dbReference type="Rhea" id="RHEA:54448"/>
        <dbReference type="Rhea" id="RHEA-COMP:10123"/>
        <dbReference type="Rhea" id="RHEA-COMP:13883"/>
        <dbReference type="ChEBI" id="CHEBI:15377"/>
        <dbReference type="ChEBI" id="CHEBI:15378"/>
        <dbReference type="ChEBI" id="CHEBI:59874"/>
        <dbReference type="ChEBI" id="CHEBI:78442"/>
        <dbReference type="ChEBI" id="CHEBI:138191"/>
        <dbReference type="EC" id="3.1.1.29"/>
    </reaction>
</comment>
<comment type="caution">
    <text evidence="10">The sequence shown here is derived from an EMBL/GenBank/DDBJ whole genome shotgun (WGS) entry which is preliminary data.</text>
</comment>
<evidence type="ECO:0000256" key="2">
    <source>
        <dbReference type="ARBA" id="ARBA00022555"/>
    </source>
</evidence>
<dbReference type="Gene3D" id="3.40.50.1470">
    <property type="entry name" value="Peptidyl-tRNA hydrolase"/>
    <property type="match status" value="1"/>
</dbReference>
<dbReference type="EMBL" id="BAAAPO010000033">
    <property type="protein sequence ID" value="GAA1796914.1"/>
    <property type="molecule type" value="Genomic_DNA"/>
</dbReference>
<evidence type="ECO:0000313" key="10">
    <source>
        <dbReference type="EMBL" id="GAA1796914.1"/>
    </source>
</evidence>
<dbReference type="PROSITE" id="PS01195">
    <property type="entry name" value="PEPT_TRNA_HYDROL_1"/>
    <property type="match status" value="1"/>
</dbReference>
<dbReference type="InterPro" id="IPR018171">
    <property type="entry name" value="Pept_tRNA_hydro_CS"/>
</dbReference>
<dbReference type="InterPro" id="IPR001328">
    <property type="entry name" value="Pept_tRNA_hydro"/>
</dbReference>
<dbReference type="RefSeq" id="WP_344084824.1">
    <property type="nucleotide sequence ID" value="NZ_BAAAPO010000033.1"/>
</dbReference>
<accession>A0ABN2LRK9</accession>
<evidence type="ECO:0000256" key="5">
    <source>
        <dbReference type="ARBA" id="ARBA00038063"/>
    </source>
</evidence>
<evidence type="ECO:0000256" key="4">
    <source>
        <dbReference type="ARBA" id="ARBA00022884"/>
    </source>
</evidence>
<dbReference type="PROSITE" id="PS01196">
    <property type="entry name" value="PEPT_TRNA_HYDROL_2"/>
    <property type="match status" value="1"/>
</dbReference>
<reference evidence="10 11" key="1">
    <citation type="journal article" date="2019" name="Int. J. Syst. Evol. Microbiol.">
        <title>The Global Catalogue of Microorganisms (GCM) 10K type strain sequencing project: providing services to taxonomists for standard genome sequencing and annotation.</title>
        <authorList>
            <consortium name="The Broad Institute Genomics Platform"/>
            <consortium name="The Broad Institute Genome Sequencing Center for Infectious Disease"/>
            <person name="Wu L."/>
            <person name="Ma J."/>
        </authorList>
    </citation>
    <scope>NUCLEOTIDE SEQUENCE [LARGE SCALE GENOMIC DNA]</scope>
    <source>
        <strain evidence="10 11">JCM 15592</strain>
    </source>
</reference>
<evidence type="ECO:0000256" key="1">
    <source>
        <dbReference type="ARBA" id="ARBA00013260"/>
    </source>
</evidence>
<dbReference type="HAMAP" id="MF_00083">
    <property type="entry name" value="Pept_tRNA_hydro_bact"/>
    <property type="match status" value="1"/>
</dbReference>
<dbReference type="Pfam" id="PF01195">
    <property type="entry name" value="Pept_tRNA_hydro"/>
    <property type="match status" value="1"/>
</dbReference>
<evidence type="ECO:0000256" key="6">
    <source>
        <dbReference type="ARBA" id="ARBA00050038"/>
    </source>
</evidence>
<keyword evidence="4 7" id="KW-0694">RNA-binding</keyword>
<dbReference type="EC" id="3.1.1.29" evidence="1 7"/>
<organism evidence="10 11">
    <name type="scientific">Nostocoides veronense</name>
    <dbReference type="NCBI Taxonomy" id="330836"/>
    <lineage>
        <taxon>Bacteria</taxon>
        <taxon>Bacillati</taxon>
        <taxon>Actinomycetota</taxon>
        <taxon>Actinomycetes</taxon>
        <taxon>Micrococcales</taxon>
        <taxon>Intrasporangiaceae</taxon>
        <taxon>Nostocoides</taxon>
    </lineage>
</organism>
<comment type="subunit">
    <text evidence="7">Monomer.</text>
</comment>
<evidence type="ECO:0000256" key="3">
    <source>
        <dbReference type="ARBA" id="ARBA00022801"/>
    </source>
</evidence>
<gene>
    <name evidence="7 10" type="primary">pth</name>
    <name evidence="10" type="ORF">GCM10009811_21450</name>
</gene>
<sequence>MDSWLVVGLGNPGARYAGNRHNVGAHVIDDLAARARVSLSAHKGGLRAARVHLPGPGGTPAVLAIPTSYMNVSGPPVREIAGFYKIPPERIVVVHDELDIDFGLVRLKKGGGEGGHNGLRSITASLGTKDYHRVRVGIGRPPGRMDPADYVLRDFSAQEKPEIAVTVAEAGDAVELLVSDGLLAAQQRFHSPAEGR</sequence>
<feature type="site" description="Stabilizes the basic form of H active site to accept a proton" evidence="7">
    <location>
        <position position="96"/>
    </location>
</feature>
<keyword evidence="2 7" id="KW-0820">tRNA-binding</keyword>
<feature type="active site" description="Proton acceptor" evidence="7">
    <location>
        <position position="21"/>
    </location>
</feature>
<dbReference type="PANTHER" id="PTHR17224:SF1">
    <property type="entry name" value="PEPTIDYL-TRNA HYDROLASE"/>
    <property type="match status" value="1"/>
</dbReference>
<evidence type="ECO:0000256" key="8">
    <source>
        <dbReference type="RuleBase" id="RU000673"/>
    </source>
</evidence>
<dbReference type="InterPro" id="IPR036416">
    <property type="entry name" value="Pept_tRNA_hydro_sf"/>
</dbReference>
<dbReference type="CDD" id="cd00462">
    <property type="entry name" value="PTH"/>
    <property type="match status" value="1"/>
</dbReference>
<keyword evidence="7" id="KW-0963">Cytoplasm</keyword>
<evidence type="ECO:0000256" key="7">
    <source>
        <dbReference type="HAMAP-Rule" id="MF_00083"/>
    </source>
</evidence>
<evidence type="ECO:0000256" key="9">
    <source>
        <dbReference type="RuleBase" id="RU004320"/>
    </source>
</evidence>
<dbReference type="GO" id="GO:0016787">
    <property type="term" value="F:hydrolase activity"/>
    <property type="evidence" value="ECO:0007669"/>
    <property type="project" value="UniProtKB-KW"/>
</dbReference>
<dbReference type="SUPFAM" id="SSF53178">
    <property type="entry name" value="Peptidyl-tRNA hydrolase-like"/>
    <property type="match status" value="1"/>
</dbReference>
<dbReference type="Proteomes" id="UP001499938">
    <property type="component" value="Unassembled WGS sequence"/>
</dbReference>
<comment type="function">
    <text evidence="7">Catalyzes the release of premature peptidyl moieties from peptidyl-tRNA molecules trapped in stalled 50S ribosomal subunits, and thus maintains levels of free tRNAs and 50S ribosomes.</text>
</comment>
<protein>
    <recommendedName>
        <fullName evidence="6 7">Peptidyl-tRNA hydrolase</fullName>
        <shortName evidence="7">Pth</shortName>
        <ecNumber evidence="1 7">3.1.1.29</ecNumber>
    </recommendedName>
</protein>
<dbReference type="PANTHER" id="PTHR17224">
    <property type="entry name" value="PEPTIDYL-TRNA HYDROLASE"/>
    <property type="match status" value="1"/>
</dbReference>
<evidence type="ECO:0000313" key="11">
    <source>
        <dbReference type="Proteomes" id="UP001499938"/>
    </source>
</evidence>
<comment type="similarity">
    <text evidence="5 7 9">Belongs to the PTH family.</text>
</comment>
<feature type="binding site" evidence="7">
    <location>
        <position position="69"/>
    </location>
    <ligand>
        <name>tRNA</name>
        <dbReference type="ChEBI" id="CHEBI:17843"/>
    </ligand>
</feature>
<name>A0ABN2LRK9_9MICO</name>